<dbReference type="HOGENOM" id="CLU_1227723_0_0_2"/>
<dbReference type="PRINTS" id="PR00335">
    <property type="entry name" value="KUPTAKETRKA"/>
</dbReference>
<evidence type="ECO:0000313" key="9">
    <source>
        <dbReference type="EMBL" id="ADN51568.1"/>
    </source>
</evidence>
<protein>
    <submittedName>
        <fullName evidence="9">TrkA-N domain protein</fullName>
    </submittedName>
</protein>
<dbReference type="PANTHER" id="PTHR43833">
    <property type="entry name" value="POTASSIUM CHANNEL PROTEIN 2-RELATED-RELATED"/>
    <property type="match status" value="1"/>
</dbReference>
<dbReference type="SUPFAM" id="SSF116726">
    <property type="entry name" value="TrkA C-terminal domain-like"/>
    <property type="match status" value="1"/>
</dbReference>
<gene>
    <name evidence="9" type="ordered locus">Vdis_2200</name>
</gene>
<evidence type="ECO:0000256" key="2">
    <source>
        <dbReference type="ARBA" id="ARBA00022448"/>
    </source>
</evidence>
<name>E1QQ81_VULDI</name>
<evidence type="ECO:0000256" key="5">
    <source>
        <dbReference type="ARBA" id="ARBA00023027"/>
    </source>
</evidence>
<dbReference type="InterPro" id="IPR006036">
    <property type="entry name" value="K_uptake_TrkA"/>
</dbReference>
<dbReference type="InterPro" id="IPR050721">
    <property type="entry name" value="Trk_Ktr_HKT_K-transport"/>
</dbReference>
<keyword evidence="2" id="KW-0813">Transport</keyword>
<dbReference type="eggNOG" id="arCOG01957">
    <property type="taxonomic scope" value="Archaea"/>
</dbReference>
<accession>E1QQ81</accession>
<evidence type="ECO:0000259" key="8">
    <source>
        <dbReference type="PROSITE" id="PS51202"/>
    </source>
</evidence>
<dbReference type="Gene3D" id="3.30.70.1450">
    <property type="entry name" value="Regulator of K+ conductance, C-terminal domain"/>
    <property type="match status" value="1"/>
</dbReference>
<organism evidence="9 10">
    <name type="scientific">Vulcanisaeta distributa (strain DSM 14429 / JCM 11212 / NBRC 100878 / IC-017)</name>
    <dbReference type="NCBI Taxonomy" id="572478"/>
    <lineage>
        <taxon>Archaea</taxon>
        <taxon>Thermoproteota</taxon>
        <taxon>Thermoprotei</taxon>
        <taxon>Thermoproteales</taxon>
        <taxon>Thermoproteaceae</taxon>
        <taxon>Vulcanisaeta</taxon>
    </lineage>
</organism>
<dbReference type="Pfam" id="PF02080">
    <property type="entry name" value="TrkA_C"/>
    <property type="match status" value="1"/>
</dbReference>
<evidence type="ECO:0000256" key="1">
    <source>
        <dbReference type="ARBA" id="ARBA00003660"/>
    </source>
</evidence>
<dbReference type="InterPro" id="IPR036291">
    <property type="entry name" value="NAD(P)-bd_dom_sf"/>
</dbReference>
<dbReference type="Proteomes" id="UP000006681">
    <property type="component" value="Chromosome"/>
</dbReference>
<feature type="domain" description="RCK C-terminal" evidence="8">
    <location>
        <begin position="144"/>
        <end position="225"/>
    </location>
</feature>
<dbReference type="EMBL" id="CP002100">
    <property type="protein sequence ID" value="ADN51568.1"/>
    <property type="molecule type" value="Genomic_DNA"/>
</dbReference>
<proteinExistence type="predicted"/>
<dbReference type="InterPro" id="IPR036721">
    <property type="entry name" value="RCK_C_sf"/>
</dbReference>
<dbReference type="KEGG" id="vdi:Vdis_2200"/>
<evidence type="ECO:0000313" key="10">
    <source>
        <dbReference type="Proteomes" id="UP000006681"/>
    </source>
</evidence>
<dbReference type="Gene3D" id="3.40.50.720">
    <property type="entry name" value="NAD(P)-binding Rossmann-like Domain"/>
    <property type="match status" value="1"/>
</dbReference>
<keyword evidence="3" id="KW-0633">Potassium transport</keyword>
<evidence type="ECO:0000256" key="6">
    <source>
        <dbReference type="ARBA" id="ARBA00023065"/>
    </source>
</evidence>
<evidence type="ECO:0000256" key="3">
    <source>
        <dbReference type="ARBA" id="ARBA00022538"/>
    </source>
</evidence>
<dbReference type="GO" id="GO:0005886">
    <property type="term" value="C:plasma membrane"/>
    <property type="evidence" value="ECO:0007669"/>
    <property type="project" value="InterPro"/>
</dbReference>
<feature type="domain" description="RCK N-terminal" evidence="7">
    <location>
        <begin position="8"/>
        <end position="126"/>
    </location>
</feature>
<dbReference type="SUPFAM" id="SSF51735">
    <property type="entry name" value="NAD(P)-binding Rossmann-fold domains"/>
    <property type="match status" value="1"/>
</dbReference>
<sequence>MRDWWLVLKLAIIVGANNVSVNVAKALMDKYDVVIVDSNDEACSRVFKMLKSSALVYRGDPSSEDVLNEVGIDKAELFLALSDNDELNYKACNIARSKGVPLIIARVNNRDNVDLFRELNINTIVVEDLVSRNIETLIMSDSARSVFTDPSTNLTFVVVRVNTDSQLIGKRISEVSNGYGVAIPYVVTPNGITKVGGDYVIEGNDELVIAGPSENVNKLINELSG</sequence>
<dbReference type="PROSITE" id="PS51201">
    <property type="entry name" value="RCK_N"/>
    <property type="match status" value="1"/>
</dbReference>
<keyword evidence="6" id="KW-0406">Ion transport</keyword>
<dbReference type="PANTHER" id="PTHR43833:SF5">
    <property type="entry name" value="TRK SYSTEM POTASSIUM UPTAKE PROTEIN TRKA"/>
    <property type="match status" value="1"/>
</dbReference>
<dbReference type="GO" id="GO:0015079">
    <property type="term" value="F:potassium ion transmembrane transporter activity"/>
    <property type="evidence" value="ECO:0007669"/>
    <property type="project" value="InterPro"/>
</dbReference>
<dbReference type="Pfam" id="PF02254">
    <property type="entry name" value="TrkA_N"/>
    <property type="match status" value="1"/>
</dbReference>
<comment type="function">
    <text evidence="1">Part of a potassium transport system.</text>
</comment>
<dbReference type="PROSITE" id="PS51202">
    <property type="entry name" value="RCK_C"/>
    <property type="match status" value="1"/>
</dbReference>
<dbReference type="STRING" id="572478.Vdis_2200"/>
<evidence type="ECO:0000259" key="7">
    <source>
        <dbReference type="PROSITE" id="PS51201"/>
    </source>
</evidence>
<keyword evidence="4" id="KW-0630">Potassium</keyword>
<dbReference type="InterPro" id="IPR006037">
    <property type="entry name" value="RCK_C"/>
</dbReference>
<reference evidence="10" key="2">
    <citation type="journal article" date="2010" name="Stand. Genomic Sci.">
        <title>Complete genome sequence of Vulcanisaeta distributa type strain (IC-017T).</title>
        <authorList>
            <person name="Mavromatis K."/>
            <person name="Sikorski J."/>
            <person name="Pabst E."/>
            <person name="Teshima H."/>
            <person name="Lapidus A."/>
            <person name="Lucas S."/>
            <person name="Nolan M."/>
            <person name="Glavina Del Rio T."/>
            <person name="Cheng J."/>
            <person name="Bruce D."/>
            <person name="Goodwin L."/>
            <person name="Pitluck S."/>
            <person name="Liolios K."/>
            <person name="Ivanova N."/>
            <person name="Mikhailova N."/>
            <person name="Pati A."/>
            <person name="Chen A."/>
            <person name="Palaniappan K."/>
            <person name="Land M."/>
            <person name="Hauser L."/>
            <person name="Chang Y."/>
            <person name="Jeffries C."/>
            <person name="Rohde M."/>
            <person name="Spring S."/>
            <person name="Goker M."/>
            <person name="Wirth R."/>
            <person name="Woyke T."/>
            <person name="Bristow J."/>
            <person name="Eisen J."/>
            <person name="Markowitz V."/>
            <person name="Hugenholtz P."/>
            <person name="Klenk H."/>
            <person name="Kyrpides N."/>
        </authorList>
    </citation>
    <scope>NUCLEOTIDE SEQUENCE [LARGE SCALE GENOMIC DNA]</scope>
    <source>
        <strain evidence="10">DSM 14429 / JCM 11212 / NBRC 100878 / IC-017</strain>
    </source>
</reference>
<reference evidence="9 10" key="1">
    <citation type="journal article" date="2010" name="Stand. Genomic Sci.">
        <title>Complete genome sequence of Vulcanisaeta distributa type strain (IC-017).</title>
        <authorList>
            <person name="Mavromatis K."/>
            <person name="Sikorski J."/>
            <person name="Pabst E."/>
            <person name="Teshima H."/>
            <person name="Lapidus A."/>
            <person name="Lucas S."/>
            <person name="Nolan M."/>
            <person name="Glavina Del Rio T."/>
            <person name="Cheng J.F."/>
            <person name="Bruce D."/>
            <person name="Goodwin L."/>
            <person name="Pitluck S."/>
            <person name="Liolios K."/>
            <person name="Ivanova N."/>
            <person name="Mikhailova N."/>
            <person name="Pati A."/>
            <person name="Chen A."/>
            <person name="Palaniappan K."/>
            <person name="Land M."/>
            <person name="Hauser L."/>
            <person name="Chang Y.J."/>
            <person name="Jeffries C.D."/>
            <person name="Rohde M."/>
            <person name="Spring S."/>
            <person name="Goker M."/>
            <person name="Wirth R."/>
            <person name="Woyke T."/>
            <person name="Bristow J."/>
            <person name="Eisen J.A."/>
            <person name="Markowitz V."/>
            <person name="Hugenholtz P."/>
            <person name="Klenk H.P."/>
            <person name="Kyrpides N.C."/>
        </authorList>
    </citation>
    <scope>NUCLEOTIDE SEQUENCE [LARGE SCALE GENOMIC DNA]</scope>
    <source>
        <strain evidence="10">DSM 14429 / JCM 11212 / NBRC 100878 / IC-017</strain>
    </source>
</reference>
<keyword evidence="10" id="KW-1185">Reference proteome</keyword>
<dbReference type="InterPro" id="IPR003148">
    <property type="entry name" value="RCK_N"/>
</dbReference>
<dbReference type="AlphaFoldDB" id="E1QQ81"/>
<keyword evidence="5" id="KW-0520">NAD</keyword>
<evidence type="ECO:0000256" key="4">
    <source>
        <dbReference type="ARBA" id="ARBA00022958"/>
    </source>
</evidence>